<keyword evidence="4 5" id="KW-0505">Motor protein</keyword>
<sequence>MANVKVAIRVRPLNARESADGGRLAVRVEDKFVKIRNVKLDGRTEGAVDSREKLLEFCFDYCYWSVDRADPHYASQEEVFQDLGVSVLSGASEGYNVCLFAYGQTGSGKTYTMMGTPDSMGLTPRICQGLFQSEDTFSDGQNSSRVEISFLEIYNERVRDLLKGGEQKKKATLRVREHPEKGPYVQDLSSHVVSDCKQAIDLLEEGIANRITAATHNHDASSRSHAIFTIQYTQAILENNLPSETVSKINLVDLAGSERADPHYCRDRLTEGSNINKSLVTLGIVISALAQNSQMSSSCQSINSVASEGDGSTVGSHSSSLSGGGGGRRHCFIPYRDSVLTWLLKDSLGGNSKTIMIATVSPSASSYNETLSTLRYAAHARNIVNKPRVNEDANVRLIRELREEIDRLKSMLLSFEMQRNPSPSLSDERDGNLSEIVLQNELKVEQLTKDWSDSWRDKKELLEEYSVDINRDRAGFLINSLQPHLVALDGDVLSTGVVFYHLREGVTRIGPQDQFEEPQIVLQGSASCEIENHGGVVTLRPVPSCVCLLNDREVTESCRLAQGTVITLGGVHKFRFNHPAEAAVLRERRRASEGGMTCTYTELCLVTPDNSVKEANLPQQVGACFSPGEEPSARQRVEEQKRFVESLRQEIQAEQRRAERELEREQAYLQQQHTEIQQWILKEKHRLTAVEQRITQESGVQADLLPAPLLERLTSHVFRDQKDVSVDCPSQVIRARKKAVQDELLKHHALCRAESRIRRKRLRYQLERIASKQHLLEAKKELQQLEKTLPLGPDSPESPEAGSPSKVKGRPFDSRRHSFSSDLLSRLYPQNTPIFRHFLKRNRSTDLTLNSPTTSDWTGSRKWVSDECLPRERTQSCSGSIFSEQNQPRQNGVTSPEKITQTAKEGPQTQLCRERPERKPLLPNRDLSFKNRSDQKLTGTQKLPLGCSLLLVGKENFQGSSTDKPSSENGPVMHEKTSCHADNSRLGTISKSFPRSVGPRIKRALSRVFRKPPSGVNRQLPKPLGKFTSKFHWRQRRDKSLRDTKMGQRKCTIKTTVSCEELDQRTLFESIRHRRWHSTEALMNKTSRWIDEQHGLVGWEEEREVKDNGTSDCESLFSLDSLSSAYATALAEQLRHEDAAQSEAESEDSQMSKDSLSLESTVKFSTVKRFSQTLVPTYSLVTDSTDSSKLHTKTAETSFEWDSHQKTLVIPIEAYWSHQSSPKTRQIDTTMKPSSQSSLVADSRGRDTVHKLTQDFGNVEALTSSPRSLSSCSVREPENPLVLTDAWSSTDAAESPRMQRDSLPFQRNIMFRHAEISSSSPSPTSMNLSGSQVGSRSHSSTSTSTEGVNMKVEEHDLEVLGGFQALTTPDNALKSDNQKDVRCCAECLGEPAKMRDPSITGTPIFSYSQHPASSLDQMETEISQTTQTTSNLIQVFADSSNMMFADITVSSDHEMCSSLSQSVIHFSTNPTNPREVLAEMPEAASLLKPSTEKARVCSLDCGTEKVRDLQQCKFTNAEDAFLIRDGIKDAEQATALQQEVDKSTCKNSRKRNKDKEDTFMGSLKIPNTQDSSELVSFCCASGDSHEEICPDDNNSTGDSNKEEPAVETSSRGCDSVCVDGSVTQDTVSSVALPVSDCSSGKLEPSRGIFEDSQFGLQSHEKDSQNSISFGDNKVVQKVGVTLKEQFAETEQRESRVNNHGKNQERGEHVCKSDAICSTIDLRIAEVVKEHMKLSLMDSDGARKSLSQSLNALSSSAIHFVSNSNECRWTAKHLRDERSNQAKEGTNLSGHPTLETLLISKNKVDKSEHLASAMAAELRNSSTVVCTEVTETFDSAHSVSDGTLNKQVFSRCVFQNSLPHIHSSLTLCSQAGCEHASDSLSASDAFLTQKQINDAGKREIIANLHPVITDICSKKADSQTDPPASNAKQTCPQLNQISPETLFTTDCIKVNCSCTAMGRTGVETASNVVNKDNYSPKPNTPKMIQHFQTSGEISGAMKLLAGGGLHQFKADRSYSNQNTPRGEDVCMKGSAGHDVNVERDTTTGGKPSVTAQDEFSYRQTDSDNSSQSCCKNKPPNVSESHPKFNENTQIISSGDCIMKSDKETLTQPFVPHNRAVTAESQSKMLQQNCFKNPSCFRPVIAKEPKKSTTGGMLGNSSLMMQKGKTKRFRKSHIRTCPTSSSDSSLKSSDEDEEDHAATRMHHSRLASKWVKLDIQNDVKPEVRQPRKSNAGQSTLAAANKSNVKTFSHGNPGKNEVKLSKAYTLKRHSLPLRSVSQKTEQISPHANKKEPQHVPKSQDSPIHFASSDINPYVHQWQEDDSGQHCYPAFGSAADLSSNSPLLNSSEKRITRCCSVDNGLNEQNSPFNSHLSTYATNKGLSSTLSSVEDYKEQATKTSQLTPCQQAFANICSCPANLTADSGSSVNSVPGDPGNASGRVDDIMFVYSPEQECQTSKTNAQRTCEHSTQTERELQAQGNGKNCSSLKRKDRHKRSNTDVPASQKNKVDITESPTWASMESMSAHISKLINSTSNLLGDVQGMRTGEVRSSSSKSINFSDLSTSYVESNGGTKRDCSTQTAADVGIQTERLVAPAEKKAAVLLSPSEKSKSHEVNVIVKVIGSDAVSVSQDKNIHCVVKTKSNTVEKMQSMPDLRFNTSVSSQPANDPLKTARAKTAADCQRRVRTASSRVSEALGRRSTAAPEITHRPSKICYQENHSPSLTHLTSPHLKKMVTYTDRASSPILTVGARLRTRLKGKQSVTCSAKCKAQKTNHPSEDDSMTIPSVSDGNRMSLRDCDSSSDKLESVSLEKVSEISCTSSKRLDKCSSSPNPSMETYADSDGRHVNYQDEDNHKLGSKWPVASPQWTPTSANGLILQNHISPTLKQTDVHKQQASDFRRLVPNAGDFNYSLSPFSDKADQPQEDDIMSLAPSECNTDVLVNIEPVSDVFPCQANQRVPEDLPMHNKFTNWSGVNQQQSKCSKNLTTFVTSEHNKRRECAEWGEVGSFGSNAESVAQSDRRAKEIVKLRQEREQVMATVNLNMNPTPLTVELAEAKLHYRLGETDTLLKMLSPRSKEELVTPASASTKQQLYDVHRRSIEGLRQEREERLQTYRRARSLSPSKHPRLRPQETASTAMPSRHKEHLQRLRQEVIESARMPDAPREESQYPSDIEQLLRDYGRAREEARTEIAKARERLRERTELEKRRLQQQALSQEDKVTCAGQDDLRHRTRISNSTLCTGSNLSLSSGPTSGYNSGNTTQLQQGNRPVRTGQIMKNEGLKVGTRPPICAPQSVKTQRGWLSAQDIQQSSGFEPLMTSSPACTRQRTASVGSSSSISTTYQDITFSLLGRALAEVRLAASGDFGNLVTGKAAAGWSYQGDERGIQAYYKPSSCPSVHGFLGAGELDRPPDSLWNLISQLSKSHMYNQSVRSVWTRPLDDSTQLVYILTDSSTCHLSQPRDFCCISSQSKQGGLHVLAMQSVFEESLPRPSVDAIRGEMLPSCWILQPVRRNEKEVTRVIYLLQLDLGTPSFPHRLVNTVARRQAAVIADLDVFLSS</sequence>
<feature type="compositionally biased region" description="Polar residues" evidence="7">
    <location>
        <begin position="1221"/>
        <end position="1240"/>
    </location>
</feature>
<name>A0A9Y3RDV8_9CICH</name>
<feature type="region of interest" description="Disordered" evidence="7">
    <location>
        <begin position="2267"/>
        <end position="2304"/>
    </location>
</feature>
<feature type="compositionally biased region" description="Polar residues" evidence="7">
    <location>
        <begin position="881"/>
        <end position="911"/>
    </location>
</feature>
<feature type="compositionally biased region" description="Polar residues" evidence="7">
    <location>
        <begin position="957"/>
        <end position="969"/>
    </location>
</feature>
<feature type="region of interest" description="Disordered" evidence="7">
    <location>
        <begin position="2014"/>
        <end position="2082"/>
    </location>
</feature>
<protein>
    <submittedName>
        <fullName evidence="11">StAR-related lipid transfer protein 9</fullName>
    </submittedName>
</protein>
<dbReference type="Gene3D" id="3.30.530.20">
    <property type="match status" value="1"/>
</dbReference>
<dbReference type="InterPro" id="IPR008984">
    <property type="entry name" value="SMAD_FHA_dom_sf"/>
</dbReference>
<dbReference type="GO" id="GO:0008289">
    <property type="term" value="F:lipid binding"/>
    <property type="evidence" value="ECO:0007669"/>
    <property type="project" value="InterPro"/>
</dbReference>
<dbReference type="PROSITE" id="PS00411">
    <property type="entry name" value="KINESIN_MOTOR_1"/>
    <property type="match status" value="1"/>
</dbReference>
<evidence type="ECO:0000256" key="5">
    <source>
        <dbReference type="PROSITE-ProRule" id="PRU00283"/>
    </source>
</evidence>
<feature type="region of interest" description="Disordered" evidence="7">
    <location>
        <begin position="2761"/>
        <end position="2795"/>
    </location>
</feature>
<feature type="compositionally biased region" description="Polar residues" evidence="7">
    <location>
        <begin position="2272"/>
        <end position="2282"/>
    </location>
</feature>
<dbReference type="InterPro" id="IPR019821">
    <property type="entry name" value="Kinesin_motor_CS"/>
</dbReference>
<dbReference type="PROSITE" id="PS50848">
    <property type="entry name" value="START"/>
    <property type="match status" value="1"/>
</dbReference>
<dbReference type="InterPro" id="IPR023393">
    <property type="entry name" value="START-like_dom_sf"/>
</dbReference>
<dbReference type="GO" id="GO:0005524">
    <property type="term" value="F:ATP binding"/>
    <property type="evidence" value="ECO:0007669"/>
    <property type="project" value="UniProtKB-UniRule"/>
</dbReference>
<dbReference type="InterPro" id="IPR036961">
    <property type="entry name" value="Kinesin_motor_dom_sf"/>
</dbReference>
<feature type="region of interest" description="Disordered" evidence="7">
    <location>
        <begin position="1134"/>
        <end position="1155"/>
    </location>
</feature>
<feature type="compositionally biased region" description="Basic and acidic residues" evidence="7">
    <location>
        <begin position="2459"/>
        <end position="2470"/>
    </location>
</feature>
<proteinExistence type="inferred from homology"/>
<feature type="region of interest" description="Disordered" evidence="7">
    <location>
        <begin position="301"/>
        <end position="326"/>
    </location>
</feature>
<dbReference type="FunFam" id="3.40.850.10:FF:000021">
    <property type="entry name" value="kinesin-like protein KIF16B isoform X1"/>
    <property type="match status" value="1"/>
</dbReference>
<feature type="region of interest" description="Disordered" evidence="7">
    <location>
        <begin position="881"/>
        <end position="927"/>
    </location>
</feature>
<feature type="compositionally biased region" description="Polar residues" evidence="7">
    <location>
        <begin position="2817"/>
        <end position="2829"/>
    </location>
</feature>
<dbReference type="GO" id="GO:0007018">
    <property type="term" value="P:microtubule-based movement"/>
    <property type="evidence" value="ECO:0007669"/>
    <property type="project" value="InterPro"/>
</dbReference>
<feature type="region of interest" description="Disordered" evidence="7">
    <location>
        <begin position="1540"/>
        <end position="1566"/>
    </location>
</feature>
<feature type="compositionally biased region" description="Low complexity" evidence="7">
    <location>
        <begin position="1317"/>
        <end position="1347"/>
    </location>
</feature>
<feature type="region of interest" description="Disordered" evidence="7">
    <location>
        <begin position="1589"/>
        <end position="1612"/>
    </location>
</feature>
<dbReference type="InterPro" id="IPR001752">
    <property type="entry name" value="Kinesin_motor_dom"/>
</dbReference>
<dbReference type="SUPFAM" id="SSF55961">
    <property type="entry name" value="Bet v1-like"/>
    <property type="match status" value="1"/>
</dbReference>
<feature type="compositionally biased region" description="Polar residues" evidence="7">
    <location>
        <begin position="2226"/>
        <end position="2247"/>
    </location>
</feature>
<dbReference type="InterPro" id="IPR027417">
    <property type="entry name" value="P-loop_NTPase"/>
</dbReference>
<dbReference type="SUPFAM" id="SSF52540">
    <property type="entry name" value="P-loop containing nucleoside triphosphate hydrolases"/>
    <property type="match status" value="1"/>
</dbReference>
<organism evidence="10 11">
    <name type="scientific">Pundamilia nyererei</name>
    <dbReference type="NCBI Taxonomy" id="303518"/>
    <lineage>
        <taxon>Eukaryota</taxon>
        <taxon>Metazoa</taxon>
        <taxon>Chordata</taxon>
        <taxon>Craniata</taxon>
        <taxon>Vertebrata</taxon>
        <taxon>Euteleostomi</taxon>
        <taxon>Actinopterygii</taxon>
        <taxon>Neopterygii</taxon>
        <taxon>Teleostei</taxon>
        <taxon>Neoteleostei</taxon>
        <taxon>Acanthomorphata</taxon>
        <taxon>Ovalentaria</taxon>
        <taxon>Cichlomorphae</taxon>
        <taxon>Cichliformes</taxon>
        <taxon>Cichlidae</taxon>
        <taxon>African cichlids</taxon>
        <taxon>Pseudocrenilabrinae</taxon>
        <taxon>Haplochromini</taxon>
        <taxon>Pundamilia</taxon>
    </lineage>
</organism>
<evidence type="ECO:0000313" key="11">
    <source>
        <dbReference type="RefSeq" id="XP_005736636.1"/>
    </source>
</evidence>
<dbReference type="SUPFAM" id="SSF49879">
    <property type="entry name" value="SMAD/FHA domain"/>
    <property type="match status" value="1"/>
</dbReference>
<feature type="compositionally biased region" description="Polar residues" evidence="7">
    <location>
        <begin position="2146"/>
        <end position="2158"/>
    </location>
</feature>
<dbReference type="Proteomes" id="UP000695023">
    <property type="component" value="Unplaced"/>
</dbReference>
<feature type="compositionally biased region" description="Basic residues" evidence="7">
    <location>
        <begin position="3109"/>
        <end position="3121"/>
    </location>
</feature>
<dbReference type="Gene3D" id="3.40.850.10">
    <property type="entry name" value="Kinesin motor domain"/>
    <property type="match status" value="1"/>
</dbReference>
<feature type="compositionally biased region" description="Polar residues" evidence="7">
    <location>
        <begin position="2041"/>
        <end position="2082"/>
    </location>
</feature>
<feature type="region of interest" description="Disordered" evidence="7">
    <location>
        <begin position="2145"/>
        <end position="2201"/>
    </location>
</feature>
<feature type="compositionally biased region" description="Low complexity" evidence="7">
    <location>
        <begin position="301"/>
        <end position="321"/>
    </location>
</feature>
<dbReference type="SMART" id="SM00129">
    <property type="entry name" value="KISc"/>
    <property type="match status" value="1"/>
</dbReference>
<feature type="region of interest" description="Disordered" evidence="7">
    <location>
        <begin position="3109"/>
        <end position="3137"/>
    </location>
</feature>
<feature type="region of interest" description="Disordered" evidence="7">
    <location>
        <begin position="2817"/>
        <end position="2838"/>
    </location>
</feature>
<evidence type="ECO:0000259" key="9">
    <source>
        <dbReference type="PROSITE" id="PS50848"/>
    </source>
</evidence>
<feature type="region of interest" description="Disordered" evidence="7">
    <location>
        <begin position="2452"/>
        <end position="2503"/>
    </location>
</feature>
<dbReference type="PRINTS" id="PR00380">
    <property type="entry name" value="KINESINHEAVY"/>
</dbReference>
<dbReference type="GeneID" id="102210249"/>
<dbReference type="PANTHER" id="PTHR47117">
    <property type="entry name" value="STAR-RELATED LIPID TRANSFER PROTEIN 9"/>
    <property type="match status" value="1"/>
</dbReference>
<dbReference type="GO" id="GO:0004190">
    <property type="term" value="F:aspartic-type endopeptidase activity"/>
    <property type="evidence" value="ECO:0007669"/>
    <property type="project" value="InterPro"/>
</dbReference>
<accession>A0A9Y3RDV8</accession>
<keyword evidence="10" id="KW-1185">Reference proteome</keyword>
<comment type="similarity">
    <text evidence="5">Belongs to the TRAFAC class myosin-kinesin ATPase superfamily. Kinesin family.</text>
</comment>
<evidence type="ECO:0000256" key="2">
    <source>
        <dbReference type="ARBA" id="ARBA00022840"/>
    </source>
</evidence>
<feature type="region of interest" description="Disordered" evidence="7">
    <location>
        <begin position="1315"/>
        <end position="1348"/>
    </location>
</feature>
<dbReference type="RefSeq" id="XP_005736636.1">
    <property type="nucleotide sequence ID" value="XM_005736579.1"/>
</dbReference>
<feature type="compositionally biased region" description="Polar residues" evidence="7">
    <location>
        <begin position="2651"/>
        <end position="2660"/>
    </location>
</feature>
<dbReference type="PROSITE" id="PS50067">
    <property type="entry name" value="KINESIN_MOTOR_2"/>
    <property type="match status" value="1"/>
</dbReference>
<evidence type="ECO:0000256" key="1">
    <source>
        <dbReference type="ARBA" id="ARBA00022741"/>
    </source>
</evidence>
<feature type="binding site" evidence="5">
    <location>
        <begin position="103"/>
        <end position="110"/>
    </location>
    <ligand>
        <name>ATP</name>
        <dbReference type="ChEBI" id="CHEBI:30616"/>
    </ligand>
</feature>
<dbReference type="GO" id="GO:0008017">
    <property type="term" value="F:microtubule binding"/>
    <property type="evidence" value="ECO:0007669"/>
    <property type="project" value="InterPro"/>
</dbReference>
<dbReference type="GO" id="GO:0003777">
    <property type="term" value="F:microtubule motor activity"/>
    <property type="evidence" value="ECO:0007669"/>
    <property type="project" value="InterPro"/>
</dbReference>
<gene>
    <name evidence="11" type="primary">stard9</name>
</gene>
<feature type="region of interest" description="Disordered" evidence="7">
    <location>
        <begin position="3236"/>
        <end position="3259"/>
    </location>
</feature>
<dbReference type="PANTHER" id="PTHR47117:SF1">
    <property type="entry name" value="STAR-RELATED LIPID TRANSFER PROTEIN 9"/>
    <property type="match status" value="1"/>
</dbReference>
<evidence type="ECO:0000313" key="10">
    <source>
        <dbReference type="Proteomes" id="UP000695023"/>
    </source>
</evidence>
<feature type="compositionally biased region" description="Polar residues" evidence="7">
    <location>
        <begin position="2472"/>
        <end position="2481"/>
    </location>
</feature>
<feature type="region of interest" description="Disordered" evidence="7">
    <location>
        <begin position="2651"/>
        <end position="2671"/>
    </location>
</feature>
<keyword evidence="1 5" id="KW-0547">Nucleotide-binding</keyword>
<dbReference type="Gene3D" id="2.60.200.20">
    <property type="match status" value="1"/>
</dbReference>
<dbReference type="CTD" id="57519"/>
<evidence type="ECO:0000256" key="7">
    <source>
        <dbReference type="SAM" id="MobiDB-lite"/>
    </source>
</evidence>
<dbReference type="InterPro" id="IPR002913">
    <property type="entry name" value="START_lipid-bd_dom"/>
</dbReference>
<dbReference type="PROSITE" id="PS00141">
    <property type="entry name" value="ASP_PROTEASE"/>
    <property type="match status" value="1"/>
</dbReference>
<keyword evidence="3 6" id="KW-0175">Coiled coil</keyword>
<feature type="region of interest" description="Disordered" evidence="7">
    <location>
        <begin position="789"/>
        <end position="814"/>
    </location>
</feature>
<feature type="coiled-coil region" evidence="6">
    <location>
        <begin position="634"/>
        <end position="675"/>
    </location>
</feature>
<feature type="region of interest" description="Disordered" evidence="7">
    <location>
        <begin position="1221"/>
        <end position="1244"/>
    </location>
</feature>
<feature type="region of interest" description="Disordered" evidence="7">
    <location>
        <begin position="2217"/>
        <end position="2253"/>
    </location>
</feature>
<evidence type="ECO:0000256" key="6">
    <source>
        <dbReference type="SAM" id="Coils"/>
    </source>
</evidence>
<evidence type="ECO:0000256" key="3">
    <source>
        <dbReference type="ARBA" id="ARBA00023054"/>
    </source>
</evidence>
<evidence type="ECO:0000259" key="8">
    <source>
        <dbReference type="PROSITE" id="PS50067"/>
    </source>
</evidence>
<feature type="compositionally biased region" description="Basic residues" evidence="7">
    <location>
        <begin position="2162"/>
        <end position="2172"/>
    </location>
</feature>
<feature type="region of interest" description="Disordered" evidence="7">
    <location>
        <begin position="957"/>
        <end position="995"/>
    </location>
</feature>
<dbReference type="Pfam" id="PF00225">
    <property type="entry name" value="Kinesin"/>
    <property type="match status" value="1"/>
</dbReference>
<feature type="domain" description="START" evidence="9">
    <location>
        <begin position="3407"/>
        <end position="3532"/>
    </location>
</feature>
<feature type="compositionally biased region" description="Basic and acidic residues" evidence="7">
    <location>
        <begin position="973"/>
        <end position="983"/>
    </location>
</feature>
<feature type="domain" description="Kinesin motor" evidence="8">
    <location>
        <begin position="3"/>
        <end position="383"/>
    </location>
</feature>
<dbReference type="Pfam" id="PF01852">
    <property type="entry name" value="START"/>
    <property type="match status" value="1"/>
</dbReference>
<dbReference type="GO" id="GO:0006508">
    <property type="term" value="P:proteolysis"/>
    <property type="evidence" value="ECO:0007669"/>
    <property type="project" value="InterPro"/>
</dbReference>
<reference evidence="11" key="1">
    <citation type="submission" date="2025-08" db="UniProtKB">
        <authorList>
            <consortium name="RefSeq"/>
        </authorList>
    </citation>
    <scope>IDENTIFICATION</scope>
</reference>
<evidence type="ECO:0000256" key="4">
    <source>
        <dbReference type="ARBA" id="ARBA00023175"/>
    </source>
</evidence>
<dbReference type="InterPro" id="IPR001969">
    <property type="entry name" value="Aspartic_peptidase_AS"/>
</dbReference>
<keyword evidence="2 5" id="KW-0067">ATP-binding</keyword>
<feature type="coiled-coil region" evidence="6">
    <location>
        <begin position="3170"/>
        <end position="3212"/>
    </location>
</feature>